<reference evidence="1 2" key="1">
    <citation type="journal article" date="2013" name="Genome Announc.">
        <title>Complete Genome Sequence of the Broad-Host-Range Paenibacillus larvae Phage phiIBB_Pl23.</title>
        <authorList>
            <person name="Oliveira A."/>
            <person name="Melo L.D."/>
            <person name="Kropinski A.M."/>
            <person name="Azeredo J."/>
        </authorList>
    </citation>
    <scope>NUCLEOTIDE SEQUENCE [LARGE SCALE GENOMIC DNA]</scope>
</reference>
<keyword evidence="2" id="KW-1185">Reference proteome</keyword>
<accession>R9VW23</accession>
<evidence type="ECO:0000313" key="2">
    <source>
        <dbReference type="Proteomes" id="UP000014424"/>
    </source>
</evidence>
<dbReference type="RefSeq" id="YP_008320365.1">
    <property type="nucleotide sequence ID" value="NC_021865.1"/>
</dbReference>
<proteinExistence type="predicted"/>
<evidence type="ECO:0000313" key="1">
    <source>
        <dbReference type="EMBL" id="AGN89343.1"/>
    </source>
</evidence>
<sequence>MGEVYGNGASFGGAFGGFTSTGSHSSLVYSIGYYLTFCMVVKKRFCVMKITCLCGRLFF</sequence>
<gene>
    <name evidence="1" type="ORF">IBBPl23_27A</name>
</gene>
<dbReference type="EMBL" id="KF010834">
    <property type="protein sequence ID" value="AGN89343.1"/>
    <property type="molecule type" value="Genomic_DNA"/>
</dbReference>
<name>R9VW23_9CAUD</name>
<dbReference type="GeneID" id="16385289"/>
<protein>
    <submittedName>
        <fullName evidence="1">Uncharacterized protein</fullName>
    </submittedName>
</protein>
<organism evidence="1 2">
    <name type="scientific">Paenibacillus phage phiIBB_P123</name>
    <dbReference type="NCBI Taxonomy" id="1337877"/>
    <lineage>
        <taxon>Viruses</taxon>
        <taxon>Duplodnaviria</taxon>
        <taxon>Heunggongvirae</taxon>
        <taxon>Uroviricota</taxon>
        <taxon>Caudoviricetes</taxon>
        <taxon>Fernvirus</taxon>
        <taxon>Fernvirus P123</taxon>
    </lineage>
</organism>
<dbReference type="Proteomes" id="UP000014424">
    <property type="component" value="Segment"/>
</dbReference>
<dbReference type="KEGG" id="vg:16385289"/>